<dbReference type="PANTHER" id="PTHR21178:SF8">
    <property type="entry name" value="CILIA- AND FLAGELLA-ASSOCIATED PROTEIN 61"/>
    <property type="match status" value="1"/>
</dbReference>
<feature type="region of interest" description="Disordered" evidence="1">
    <location>
        <begin position="337"/>
        <end position="376"/>
    </location>
</feature>
<sequence length="468" mass="52219">MSRKATNMGADQYVSARRTESVDALAVTKLVSESTEQIFGRLNIVNLIERANLAVTLINQNDEIMGQACFLDYPNIGGVDPGKWEDWLHSSYNKTSSSTSLNTLFLHLFVARGEYSHGAAKEIITTVYTAVPEVHYIYLLVPKSAYPEASLSNIFTPIEADSESAGIDTHVLFACGRDKFVPMLHVRQARVQDHDDLTPIFDRQSNMLTNTYGDFFLAELIEAQDESMHCLVSEIEGTAVGFMSLCTEVNLDLLNKCFDLGPLHGLRKPHPDDLTCPPAEPVVVEEEAAPSKPQSSKSVKSQVSSQAADEKGESKEKEELSIQRKLSEEMLDYMSDVSGSLSTSRASSVIEKPESSMAAVEEPPQPVAEQKQEPRLPKVNNSFMPEFHGESNAFSIQLFCIDEQYEMRSLDLLREAFARLPDKEFAVMTVPHLVPEFPLLQKFLRVTPRITSNLSQELYVFHKMGLTE</sequence>
<keyword evidence="4" id="KW-1185">Reference proteome</keyword>
<dbReference type="InterPro" id="IPR038884">
    <property type="entry name" value="CFAP61"/>
</dbReference>
<organism evidence="3 4">
    <name type="scientific">Bugula neritina</name>
    <name type="common">Brown bryozoan</name>
    <name type="synonym">Sertularia neritina</name>
    <dbReference type="NCBI Taxonomy" id="10212"/>
    <lineage>
        <taxon>Eukaryota</taxon>
        <taxon>Metazoa</taxon>
        <taxon>Spiralia</taxon>
        <taxon>Lophotrochozoa</taxon>
        <taxon>Bryozoa</taxon>
        <taxon>Gymnolaemata</taxon>
        <taxon>Cheilostomatida</taxon>
        <taxon>Flustrina</taxon>
        <taxon>Buguloidea</taxon>
        <taxon>Bugulidae</taxon>
        <taxon>Bugula</taxon>
    </lineage>
</organism>
<dbReference type="InterPro" id="IPR032151">
    <property type="entry name" value="CFAP61_N"/>
</dbReference>
<feature type="compositionally biased region" description="Polar residues" evidence="1">
    <location>
        <begin position="337"/>
        <end position="347"/>
    </location>
</feature>
<dbReference type="Pfam" id="PF16092">
    <property type="entry name" value="CFAP61_N"/>
    <property type="match status" value="1"/>
</dbReference>
<evidence type="ECO:0000313" key="3">
    <source>
        <dbReference type="EMBL" id="KAF6033873.1"/>
    </source>
</evidence>
<name>A0A7J7K6N3_BUGNE</name>
<dbReference type="PANTHER" id="PTHR21178">
    <property type="entry name" value="CILIA- AND FLAGELLA-ASSOCIATED PROTEIN 61"/>
    <property type="match status" value="1"/>
</dbReference>
<dbReference type="OrthoDB" id="382863at2759"/>
<evidence type="ECO:0000259" key="2">
    <source>
        <dbReference type="Pfam" id="PF16092"/>
    </source>
</evidence>
<reference evidence="3" key="1">
    <citation type="submission" date="2020-06" db="EMBL/GenBank/DDBJ databases">
        <title>Draft genome of Bugula neritina, a colonial animal packing powerful symbionts and potential medicines.</title>
        <authorList>
            <person name="Rayko M."/>
        </authorList>
    </citation>
    <scope>NUCLEOTIDE SEQUENCE [LARGE SCALE GENOMIC DNA]</scope>
    <source>
        <strain evidence="3">Kwan_BN1</strain>
    </source>
</reference>
<feature type="compositionally biased region" description="Low complexity" evidence="1">
    <location>
        <begin position="290"/>
        <end position="307"/>
    </location>
</feature>
<accession>A0A7J7K6N3</accession>
<evidence type="ECO:0000256" key="1">
    <source>
        <dbReference type="SAM" id="MobiDB-lite"/>
    </source>
</evidence>
<comment type="caution">
    <text evidence="3">The sequence shown here is derived from an EMBL/GenBank/DDBJ whole genome shotgun (WGS) entry which is preliminary data.</text>
</comment>
<feature type="compositionally biased region" description="Basic and acidic residues" evidence="1">
    <location>
        <begin position="308"/>
        <end position="322"/>
    </location>
</feature>
<feature type="domain" description="Cilia- and flagella-associated protein 61 N-terminal" evidence="2">
    <location>
        <begin position="16"/>
        <end position="269"/>
    </location>
</feature>
<dbReference type="Proteomes" id="UP000593567">
    <property type="component" value="Unassembled WGS sequence"/>
</dbReference>
<proteinExistence type="predicted"/>
<dbReference type="EMBL" id="VXIV02001213">
    <property type="protein sequence ID" value="KAF6033873.1"/>
    <property type="molecule type" value="Genomic_DNA"/>
</dbReference>
<feature type="region of interest" description="Disordered" evidence="1">
    <location>
        <begin position="285"/>
        <end position="322"/>
    </location>
</feature>
<protein>
    <submittedName>
        <fullName evidence="3">CFAP61</fullName>
    </submittedName>
</protein>
<evidence type="ECO:0000313" key="4">
    <source>
        <dbReference type="Proteomes" id="UP000593567"/>
    </source>
</evidence>
<gene>
    <name evidence="3" type="ORF">EB796_007818</name>
</gene>
<dbReference type="AlphaFoldDB" id="A0A7J7K6N3"/>